<name>A0A6A6C545_ZASCE</name>
<dbReference type="OrthoDB" id="3510794at2759"/>
<keyword evidence="2" id="KW-1185">Reference proteome</keyword>
<sequence>MALLPKPYRRRVTRQQTKFFKTIFPFLALPAEIRELIYFFCFSFANINGFFSEFFNFVKAEADVGNDKPLGKIPFCSTPSILLISRQIFCEAITLIRKHSITFNHGIFNIKPLSQVITPNPLRQLSSIEITDKGHPLLTKKTLSVTWHGYMRLIKSLAQILSKGHHLKNFTIRFDDPNLVEHVTTCAAGSWNCGFRDQLRDAILSLKIVRGVKNVTFIGLEKAVAEEVKHYMQRPKVIGFEDFPDKVREIVYGDAFDWSSVSNALARSVAKWPNENRVNRPFPNPKMTTPTILLLNKRITKEALAIIRSQPLNIVFPTSPAIDGGNWRFPQPSRYLPIKTLRHVTTLNITLKHWKWAYNLILPLSAVLREAKKLQKFTITVVDVDDKEKQGVLKWPRSKGSIPLPYHPAFHGTVKARELKDWGVSGHIGEMFVKPLGHVLMFNEYEKRDDFGLMPTAGSLYGRLVWGR</sequence>
<organism evidence="1 2">
    <name type="scientific">Zasmidium cellare ATCC 36951</name>
    <dbReference type="NCBI Taxonomy" id="1080233"/>
    <lineage>
        <taxon>Eukaryota</taxon>
        <taxon>Fungi</taxon>
        <taxon>Dikarya</taxon>
        <taxon>Ascomycota</taxon>
        <taxon>Pezizomycotina</taxon>
        <taxon>Dothideomycetes</taxon>
        <taxon>Dothideomycetidae</taxon>
        <taxon>Mycosphaerellales</taxon>
        <taxon>Mycosphaerellaceae</taxon>
        <taxon>Zasmidium</taxon>
    </lineage>
</organism>
<proteinExistence type="predicted"/>
<evidence type="ECO:0000313" key="2">
    <source>
        <dbReference type="Proteomes" id="UP000799537"/>
    </source>
</evidence>
<dbReference type="RefSeq" id="XP_033662199.1">
    <property type="nucleotide sequence ID" value="XM_033814153.1"/>
</dbReference>
<dbReference type="Proteomes" id="UP000799537">
    <property type="component" value="Unassembled WGS sequence"/>
</dbReference>
<accession>A0A6A6C545</accession>
<evidence type="ECO:0000313" key="1">
    <source>
        <dbReference type="EMBL" id="KAF2161310.1"/>
    </source>
</evidence>
<dbReference type="AlphaFoldDB" id="A0A6A6C545"/>
<gene>
    <name evidence="1" type="ORF">M409DRAFT_59305</name>
</gene>
<protein>
    <submittedName>
        <fullName evidence="1">Uncharacterized protein</fullName>
    </submittedName>
</protein>
<reference evidence="1" key="1">
    <citation type="journal article" date="2020" name="Stud. Mycol.">
        <title>101 Dothideomycetes genomes: a test case for predicting lifestyles and emergence of pathogens.</title>
        <authorList>
            <person name="Haridas S."/>
            <person name="Albert R."/>
            <person name="Binder M."/>
            <person name="Bloem J."/>
            <person name="Labutti K."/>
            <person name="Salamov A."/>
            <person name="Andreopoulos B."/>
            <person name="Baker S."/>
            <person name="Barry K."/>
            <person name="Bills G."/>
            <person name="Bluhm B."/>
            <person name="Cannon C."/>
            <person name="Castanera R."/>
            <person name="Culley D."/>
            <person name="Daum C."/>
            <person name="Ezra D."/>
            <person name="Gonzalez J."/>
            <person name="Henrissat B."/>
            <person name="Kuo A."/>
            <person name="Liang C."/>
            <person name="Lipzen A."/>
            <person name="Lutzoni F."/>
            <person name="Magnuson J."/>
            <person name="Mondo S."/>
            <person name="Nolan M."/>
            <person name="Ohm R."/>
            <person name="Pangilinan J."/>
            <person name="Park H.-J."/>
            <person name="Ramirez L."/>
            <person name="Alfaro M."/>
            <person name="Sun H."/>
            <person name="Tritt A."/>
            <person name="Yoshinaga Y."/>
            <person name="Zwiers L.-H."/>
            <person name="Turgeon B."/>
            <person name="Goodwin S."/>
            <person name="Spatafora J."/>
            <person name="Crous P."/>
            <person name="Grigoriev I."/>
        </authorList>
    </citation>
    <scope>NUCLEOTIDE SEQUENCE</scope>
    <source>
        <strain evidence="1">ATCC 36951</strain>
    </source>
</reference>
<dbReference type="GeneID" id="54567425"/>
<dbReference type="EMBL" id="ML993620">
    <property type="protein sequence ID" value="KAF2161310.1"/>
    <property type="molecule type" value="Genomic_DNA"/>
</dbReference>
<dbReference type="PANTHER" id="PTHR38790">
    <property type="entry name" value="2EXR DOMAIN-CONTAINING PROTEIN-RELATED"/>
    <property type="match status" value="1"/>
</dbReference>